<keyword evidence="3" id="KW-1185">Reference proteome</keyword>
<evidence type="ECO:0000313" key="3">
    <source>
        <dbReference type="Proteomes" id="UP001210261"/>
    </source>
</evidence>
<sequence>MANSSNMSRNTYIGDISRIVNSLKEDNLDESVIRRRMKKEFAQKTSVGETIALYVLGISFVFMVVFGMHICYATIMWEADIYNFWDRFSPYFSMIIFFALCLVVFVIFVVFMRFFVDYFRYFKALDESFGYNFYLRLFRGLCIFALVFVGVFLMVVLFSSWQISNIYNVRFDITLINVLGEIFD</sequence>
<name>A0ABT4VDR1_9HELI</name>
<evidence type="ECO:0000313" key="2">
    <source>
        <dbReference type="EMBL" id="MDA3968837.1"/>
    </source>
</evidence>
<comment type="caution">
    <text evidence="2">The sequence shown here is derived from an EMBL/GenBank/DDBJ whole genome shotgun (WGS) entry which is preliminary data.</text>
</comment>
<feature type="transmembrane region" description="Helical" evidence="1">
    <location>
        <begin position="95"/>
        <end position="116"/>
    </location>
</feature>
<keyword evidence="1" id="KW-0812">Transmembrane</keyword>
<evidence type="ECO:0000256" key="1">
    <source>
        <dbReference type="SAM" id="Phobius"/>
    </source>
</evidence>
<keyword evidence="1" id="KW-1133">Transmembrane helix</keyword>
<dbReference type="EMBL" id="JAQHXR010000002">
    <property type="protein sequence ID" value="MDA3968837.1"/>
    <property type="molecule type" value="Genomic_DNA"/>
</dbReference>
<organism evidence="2 3">
    <name type="scientific">Helicobacter ibis</name>
    <dbReference type="NCBI Taxonomy" id="2962633"/>
    <lineage>
        <taxon>Bacteria</taxon>
        <taxon>Pseudomonadati</taxon>
        <taxon>Campylobacterota</taxon>
        <taxon>Epsilonproteobacteria</taxon>
        <taxon>Campylobacterales</taxon>
        <taxon>Helicobacteraceae</taxon>
        <taxon>Helicobacter</taxon>
    </lineage>
</organism>
<accession>A0ABT4VDR1</accession>
<feature type="transmembrane region" description="Helical" evidence="1">
    <location>
        <begin position="137"/>
        <end position="161"/>
    </location>
</feature>
<gene>
    <name evidence="2" type="ORF">PF021_04015</name>
</gene>
<protein>
    <recommendedName>
        <fullName evidence="4">Transmembrane protein</fullName>
    </recommendedName>
</protein>
<feature type="transmembrane region" description="Helical" evidence="1">
    <location>
        <begin position="51"/>
        <end position="75"/>
    </location>
</feature>
<dbReference type="RefSeq" id="WP_271021132.1">
    <property type="nucleotide sequence ID" value="NZ_JAQHXR010000002.1"/>
</dbReference>
<evidence type="ECO:0008006" key="4">
    <source>
        <dbReference type="Google" id="ProtNLM"/>
    </source>
</evidence>
<proteinExistence type="predicted"/>
<keyword evidence="1" id="KW-0472">Membrane</keyword>
<reference evidence="2 3" key="1">
    <citation type="submission" date="2023-01" db="EMBL/GenBank/DDBJ databases">
        <title>Description of Helicobacter ibis sp. nov. isolated from faecal droppings of black-faced ibis (Theristicus melanopis).</title>
        <authorList>
            <person name="Lopez-Cantillo M."/>
            <person name="Vidal-Veuthey B."/>
            <person name="Mella A."/>
            <person name="De La Haba R."/>
            <person name="Collado L."/>
        </authorList>
    </citation>
    <scope>NUCLEOTIDE SEQUENCE [LARGE SCALE GENOMIC DNA]</scope>
    <source>
        <strain evidence="2 3">A82</strain>
    </source>
</reference>
<dbReference type="Proteomes" id="UP001210261">
    <property type="component" value="Unassembled WGS sequence"/>
</dbReference>